<dbReference type="SMART" id="SM00345">
    <property type="entry name" value="HTH_GNTR"/>
    <property type="match status" value="1"/>
</dbReference>
<dbReference type="PROSITE" id="PS50949">
    <property type="entry name" value="HTH_GNTR"/>
    <property type="match status" value="1"/>
</dbReference>
<dbReference type="InterPro" id="IPR036390">
    <property type="entry name" value="WH_DNA-bd_sf"/>
</dbReference>
<protein>
    <submittedName>
        <fullName evidence="5">Transcriptional regulator</fullName>
    </submittedName>
</protein>
<evidence type="ECO:0000313" key="6">
    <source>
        <dbReference type="Proteomes" id="UP000005732"/>
    </source>
</evidence>
<dbReference type="SUPFAM" id="SSF46785">
    <property type="entry name" value="Winged helix' DNA-binding domain"/>
    <property type="match status" value="1"/>
</dbReference>
<dbReference type="GO" id="GO:0003677">
    <property type="term" value="F:DNA binding"/>
    <property type="evidence" value="ECO:0007669"/>
    <property type="project" value="UniProtKB-KW"/>
</dbReference>
<keyword evidence="2" id="KW-0238">DNA-binding</keyword>
<reference evidence="5 6" key="1">
    <citation type="submission" date="2012-02" db="EMBL/GenBank/DDBJ databases">
        <title>Improved High-Quality Draft Sequence of Rhizobium leguminosarum bv. trifolii WSM2297.</title>
        <authorList>
            <consortium name="US DOE Joint Genome Institute"/>
            <person name="Lucas S."/>
            <person name="Han J."/>
            <person name="Lapidus A."/>
            <person name="Cheng J.-F."/>
            <person name="Goodwin L."/>
            <person name="Pitluck S."/>
            <person name="Peters L."/>
            <person name="Ovchinnikova G."/>
            <person name="Zhang X."/>
            <person name="Detter J.C."/>
            <person name="Han C."/>
            <person name="Tapia R."/>
            <person name="Land M."/>
            <person name="Hauser L."/>
            <person name="Kyrpides N."/>
            <person name="Ivanova N."/>
            <person name="Pagani I."/>
            <person name="Brau L."/>
            <person name="Yates R."/>
            <person name="O'Hara G."/>
            <person name="Rui T."/>
            <person name="Howieson J."/>
            <person name="Reeve W."/>
            <person name="Woyke T."/>
        </authorList>
    </citation>
    <scope>NUCLEOTIDE SEQUENCE [LARGE SCALE GENOMIC DNA]</scope>
    <source>
        <strain evidence="5 6">WSM2297</strain>
    </source>
</reference>
<evidence type="ECO:0000256" key="3">
    <source>
        <dbReference type="ARBA" id="ARBA00023163"/>
    </source>
</evidence>
<dbReference type="PANTHER" id="PTHR43537:SF5">
    <property type="entry name" value="UXU OPERON TRANSCRIPTIONAL REGULATOR"/>
    <property type="match status" value="1"/>
</dbReference>
<dbReference type="PANTHER" id="PTHR43537">
    <property type="entry name" value="TRANSCRIPTIONAL REGULATOR, GNTR FAMILY"/>
    <property type="match status" value="1"/>
</dbReference>
<evidence type="ECO:0000259" key="4">
    <source>
        <dbReference type="PROSITE" id="PS50949"/>
    </source>
</evidence>
<accession>J0CCA5</accession>
<name>J0CCA5_RHILT</name>
<evidence type="ECO:0000256" key="1">
    <source>
        <dbReference type="ARBA" id="ARBA00023015"/>
    </source>
</evidence>
<dbReference type="Proteomes" id="UP000005732">
    <property type="component" value="Unassembled WGS sequence"/>
</dbReference>
<evidence type="ECO:0000256" key="2">
    <source>
        <dbReference type="ARBA" id="ARBA00023125"/>
    </source>
</evidence>
<dbReference type="HOGENOM" id="CLU_1169921_0_0_5"/>
<dbReference type="Gene3D" id="1.10.10.10">
    <property type="entry name" value="Winged helix-like DNA-binding domain superfamily/Winged helix DNA-binding domain"/>
    <property type="match status" value="1"/>
</dbReference>
<proteinExistence type="predicted"/>
<gene>
    <name evidence="5" type="ORF">Rleg4DRAFT_2429</name>
</gene>
<dbReference type="GO" id="GO:0003700">
    <property type="term" value="F:DNA-binding transcription factor activity"/>
    <property type="evidence" value="ECO:0007669"/>
    <property type="project" value="InterPro"/>
</dbReference>
<feature type="domain" description="HTH gntR-type" evidence="4">
    <location>
        <begin position="42"/>
        <end position="109"/>
    </location>
</feature>
<evidence type="ECO:0000313" key="5">
    <source>
        <dbReference type="EMBL" id="EJC80777.1"/>
    </source>
</evidence>
<keyword evidence="1" id="KW-0805">Transcription regulation</keyword>
<dbReference type="Pfam" id="PF00392">
    <property type="entry name" value="GntR"/>
    <property type="match status" value="1"/>
</dbReference>
<keyword evidence="3" id="KW-0804">Transcription</keyword>
<dbReference type="InterPro" id="IPR036388">
    <property type="entry name" value="WH-like_DNA-bd_sf"/>
</dbReference>
<dbReference type="AlphaFoldDB" id="J0CCA5"/>
<dbReference type="InterPro" id="IPR000524">
    <property type="entry name" value="Tscrpt_reg_HTH_GntR"/>
</dbReference>
<dbReference type="EMBL" id="JH719395">
    <property type="protein sequence ID" value="EJC80777.1"/>
    <property type="molecule type" value="Genomic_DNA"/>
</dbReference>
<sequence>MRDLEPKIFEVLHREENDQLPCCKNAPQRGGPDTNFSTEPEPAKADIAYEDILQLLYAHCRVPEQHLREQDLASRLGLGRTPVREALQRLAAEGNIKCIPQRGFFTRPMLEEDQLDSYSFGRQTLTWALNRIPRVTESWAVLDESSPDEPAFMAKAMFLKIAKEGASCEGCKSIQRFCFRTHPIRMEIIASDLRSAFVESLEKLSAAMSEEGMATDRVQSALMNHLDLEEGAVSRVVQEVNGRGFTGVTRPPWSS</sequence>
<organism evidence="5 6">
    <name type="scientific">Rhizobium leguminosarum bv. trifolii WSM2297</name>
    <dbReference type="NCBI Taxonomy" id="754762"/>
    <lineage>
        <taxon>Bacteria</taxon>
        <taxon>Pseudomonadati</taxon>
        <taxon>Pseudomonadota</taxon>
        <taxon>Alphaproteobacteria</taxon>
        <taxon>Hyphomicrobiales</taxon>
        <taxon>Rhizobiaceae</taxon>
        <taxon>Rhizobium/Agrobacterium group</taxon>
        <taxon>Rhizobium</taxon>
    </lineage>
</organism>